<evidence type="ECO:0000313" key="2">
    <source>
        <dbReference type="Proteomes" id="UP000255284"/>
    </source>
</evidence>
<dbReference type="Proteomes" id="UP000255284">
    <property type="component" value="Unassembled WGS sequence"/>
</dbReference>
<comment type="caution">
    <text evidence="1">The sequence shown here is derived from an EMBL/GenBank/DDBJ whole genome shotgun (WGS) entry which is preliminary data.</text>
</comment>
<dbReference type="EMBL" id="UGGQ01000006">
    <property type="protein sequence ID" value="STO16599.1"/>
    <property type="molecule type" value="Genomic_DNA"/>
</dbReference>
<evidence type="ECO:0000313" key="1">
    <source>
        <dbReference type="EMBL" id="STO16599.1"/>
    </source>
</evidence>
<accession>A0A8G2HTQ5</accession>
<protein>
    <submittedName>
        <fullName evidence="1">Uncharacterized protein</fullName>
    </submittedName>
</protein>
<name>A0A8G2HTQ5_9ACTO</name>
<organism evidence="1 2">
    <name type="scientific">Mobiluncus mulieris</name>
    <dbReference type="NCBI Taxonomy" id="2052"/>
    <lineage>
        <taxon>Bacteria</taxon>
        <taxon>Bacillati</taxon>
        <taxon>Actinomycetota</taxon>
        <taxon>Actinomycetes</taxon>
        <taxon>Actinomycetales</taxon>
        <taxon>Actinomycetaceae</taxon>
        <taxon>Mobiluncus</taxon>
    </lineage>
</organism>
<dbReference type="AlphaFoldDB" id="A0A8G2HTQ5"/>
<reference evidence="1 2" key="1">
    <citation type="submission" date="2018-06" db="EMBL/GenBank/DDBJ databases">
        <authorList>
            <consortium name="Pathogen Informatics"/>
            <person name="Doyle S."/>
        </authorList>
    </citation>
    <scope>NUCLEOTIDE SEQUENCE [LARGE SCALE GENOMIC DNA]</scope>
    <source>
        <strain evidence="1 2">NCTC11819</strain>
    </source>
</reference>
<sequence>MRQKAMSPQALADWFENSSPEDYDEVIAGEALSSFPKPVAVHVVDNPSVPENLQLPQRGQRCLPTASRRTQHGSALTAQCG</sequence>
<gene>
    <name evidence="1" type="ORF">NCTC11819_01169</name>
</gene>
<proteinExistence type="predicted"/>